<gene>
    <name evidence="3" type="ORF">KIW84_013721</name>
</gene>
<evidence type="ECO:0000313" key="3">
    <source>
        <dbReference type="EMBL" id="KAI5445603.1"/>
    </source>
</evidence>
<reference evidence="3 4" key="1">
    <citation type="journal article" date="2022" name="Nat. Genet.">
        <title>Improved pea reference genome and pan-genome highlight genomic features and evolutionary characteristics.</title>
        <authorList>
            <person name="Yang T."/>
            <person name="Liu R."/>
            <person name="Luo Y."/>
            <person name="Hu S."/>
            <person name="Wang D."/>
            <person name="Wang C."/>
            <person name="Pandey M.K."/>
            <person name="Ge S."/>
            <person name="Xu Q."/>
            <person name="Li N."/>
            <person name="Li G."/>
            <person name="Huang Y."/>
            <person name="Saxena R.K."/>
            <person name="Ji Y."/>
            <person name="Li M."/>
            <person name="Yan X."/>
            <person name="He Y."/>
            <person name="Liu Y."/>
            <person name="Wang X."/>
            <person name="Xiang C."/>
            <person name="Varshney R.K."/>
            <person name="Ding H."/>
            <person name="Gao S."/>
            <person name="Zong X."/>
        </authorList>
    </citation>
    <scope>NUCLEOTIDE SEQUENCE [LARGE SCALE GENOMIC DNA]</scope>
    <source>
        <strain evidence="3 4">cv. Zhongwan 6</strain>
    </source>
</reference>
<dbReference type="Pfam" id="PF24924">
    <property type="entry name" value="DUF7745"/>
    <property type="match status" value="1"/>
</dbReference>
<keyword evidence="4" id="KW-1185">Reference proteome</keyword>
<proteinExistence type="predicted"/>
<sequence>MENEPRAELLKDFILPDVGTKNPTLLQRVKRAWTQIHRKGKELGKYDCRAKEPYHQWVVQRAKEVKLSYSVDVPVPPPKPEPLHALDRDHAKLKRKSEEDLELLSEIRKKDKLEEDLKEKCQEGLAQADMGLSFLRKQLKQTEKERGDNNHWFELAVKEKTTLRDASDLEIHDLKLSLRKANAKIEVERHLKVEAIMVSYVTP</sequence>
<feature type="domain" description="DUF7745" evidence="2">
    <location>
        <begin position="1"/>
        <end position="63"/>
    </location>
</feature>
<dbReference type="Proteomes" id="UP001058974">
    <property type="component" value="Chromosome 1"/>
</dbReference>
<feature type="coiled-coil region" evidence="1">
    <location>
        <begin position="103"/>
        <end position="145"/>
    </location>
</feature>
<evidence type="ECO:0000259" key="2">
    <source>
        <dbReference type="Pfam" id="PF24924"/>
    </source>
</evidence>
<evidence type="ECO:0000256" key="1">
    <source>
        <dbReference type="SAM" id="Coils"/>
    </source>
</evidence>
<organism evidence="3 4">
    <name type="scientific">Pisum sativum</name>
    <name type="common">Garden pea</name>
    <name type="synonym">Lathyrus oleraceus</name>
    <dbReference type="NCBI Taxonomy" id="3888"/>
    <lineage>
        <taxon>Eukaryota</taxon>
        <taxon>Viridiplantae</taxon>
        <taxon>Streptophyta</taxon>
        <taxon>Embryophyta</taxon>
        <taxon>Tracheophyta</taxon>
        <taxon>Spermatophyta</taxon>
        <taxon>Magnoliopsida</taxon>
        <taxon>eudicotyledons</taxon>
        <taxon>Gunneridae</taxon>
        <taxon>Pentapetalae</taxon>
        <taxon>rosids</taxon>
        <taxon>fabids</taxon>
        <taxon>Fabales</taxon>
        <taxon>Fabaceae</taxon>
        <taxon>Papilionoideae</taxon>
        <taxon>50 kb inversion clade</taxon>
        <taxon>NPAAA clade</taxon>
        <taxon>Hologalegina</taxon>
        <taxon>IRL clade</taxon>
        <taxon>Fabeae</taxon>
        <taxon>Lathyrus</taxon>
    </lineage>
</organism>
<dbReference type="Gramene" id="Psat01G0372100-T1">
    <property type="protein sequence ID" value="KAI5445603.1"/>
    <property type="gene ID" value="KIW84_013721"/>
</dbReference>
<accession>A0A9D5BKV5</accession>
<keyword evidence="1" id="KW-0175">Coiled coil</keyword>
<dbReference type="InterPro" id="IPR056647">
    <property type="entry name" value="DUF7745"/>
</dbReference>
<dbReference type="AlphaFoldDB" id="A0A9D5BKV5"/>
<protein>
    <recommendedName>
        <fullName evidence="2">DUF7745 domain-containing protein</fullName>
    </recommendedName>
</protein>
<evidence type="ECO:0000313" key="4">
    <source>
        <dbReference type="Proteomes" id="UP001058974"/>
    </source>
</evidence>
<name>A0A9D5BKV5_PEA</name>
<comment type="caution">
    <text evidence="3">The sequence shown here is derived from an EMBL/GenBank/DDBJ whole genome shotgun (WGS) entry which is preliminary data.</text>
</comment>
<dbReference type="EMBL" id="JAMSHJ010000001">
    <property type="protein sequence ID" value="KAI5445603.1"/>
    <property type="molecule type" value="Genomic_DNA"/>
</dbReference>